<keyword evidence="7 12" id="KW-0812">Transmembrane</keyword>
<comment type="caution">
    <text evidence="13">The sequence shown here is derived from an EMBL/GenBank/DDBJ whole genome shotgun (WGS) entry which is preliminary data.</text>
</comment>
<evidence type="ECO:0000256" key="7">
    <source>
        <dbReference type="ARBA" id="ARBA00022692"/>
    </source>
</evidence>
<feature type="transmembrane region" description="Helical" evidence="12">
    <location>
        <begin position="42"/>
        <end position="59"/>
    </location>
</feature>
<feature type="transmembrane region" description="Helical" evidence="12">
    <location>
        <begin position="486"/>
        <end position="511"/>
    </location>
</feature>
<protein>
    <submittedName>
        <fullName evidence="13">TrkH family potassium uptake protein</fullName>
    </submittedName>
</protein>
<evidence type="ECO:0000256" key="11">
    <source>
        <dbReference type="ARBA" id="ARBA00023136"/>
    </source>
</evidence>
<keyword evidence="3" id="KW-0813">Transport</keyword>
<comment type="similarity">
    <text evidence="2">Belongs to the TrkH potassium transport family.</text>
</comment>
<evidence type="ECO:0000256" key="10">
    <source>
        <dbReference type="ARBA" id="ARBA00023065"/>
    </source>
</evidence>
<keyword evidence="4" id="KW-1003">Cell membrane</keyword>
<dbReference type="PIRSF" id="PIRSF006247">
    <property type="entry name" value="TrkH"/>
    <property type="match status" value="1"/>
</dbReference>
<dbReference type="Proteomes" id="UP001595925">
    <property type="component" value="Unassembled WGS sequence"/>
</dbReference>
<keyword evidence="6" id="KW-0633">Potassium transport</keyword>
<keyword evidence="5" id="KW-0997">Cell inner membrane</keyword>
<feature type="transmembrane region" description="Helical" evidence="12">
    <location>
        <begin position="356"/>
        <end position="381"/>
    </location>
</feature>
<proteinExistence type="inferred from homology"/>
<dbReference type="AlphaFoldDB" id="A0ABD5QEW4"/>
<feature type="transmembrane region" description="Helical" evidence="12">
    <location>
        <begin position="451"/>
        <end position="474"/>
    </location>
</feature>
<keyword evidence="10" id="KW-0406">Ion transport</keyword>
<dbReference type="InterPro" id="IPR003445">
    <property type="entry name" value="Cat_transpt"/>
</dbReference>
<feature type="transmembrane region" description="Helical" evidence="12">
    <location>
        <begin position="12"/>
        <end position="36"/>
    </location>
</feature>
<keyword evidence="8" id="KW-0630">Potassium</keyword>
<feature type="transmembrane region" description="Helical" evidence="12">
    <location>
        <begin position="286"/>
        <end position="308"/>
    </location>
</feature>
<dbReference type="GO" id="GO:0005886">
    <property type="term" value="C:plasma membrane"/>
    <property type="evidence" value="ECO:0007669"/>
    <property type="project" value="UniProtKB-SubCell"/>
</dbReference>
<dbReference type="EMBL" id="JBHSJG010000036">
    <property type="protein sequence ID" value="MFC4988129.1"/>
    <property type="molecule type" value="Genomic_DNA"/>
</dbReference>
<evidence type="ECO:0000256" key="5">
    <source>
        <dbReference type="ARBA" id="ARBA00022519"/>
    </source>
</evidence>
<reference evidence="13 14" key="1">
    <citation type="journal article" date="2019" name="Int. J. Syst. Evol. Microbiol.">
        <title>The Global Catalogue of Microorganisms (GCM) 10K type strain sequencing project: providing services to taxonomists for standard genome sequencing and annotation.</title>
        <authorList>
            <consortium name="The Broad Institute Genomics Platform"/>
            <consortium name="The Broad Institute Genome Sequencing Center for Infectious Disease"/>
            <person name="Wu L."/>
            <person name="Ma J."/>
        </authorList>
    </citation>
    <scope>NUCLEOTIDE SEQUENCE [LARGE SCALE GENOMIC DNA]</scope>
    <source>
        <strain evidence="13 14">CGMCC 1.15824</strain>
    </source>
</reference>
<dbReference type="PANTHER" id="PTHR32024">
    <property type="entry name" value="TRK SYSTEM POTASSIUM UPTAKE PROTEIN TRKG-RELATED"/>
    <property type="match status" value="1"/>
</dbReference>
<organism evidence="13 14">
    <name type="scientific">Saliphagus infecundisoli</name>
    <dbReference type="NCBI Taxonomy" id="1849069"/>
    <lineage>
        <taxon>Archaea</taxon>
        <taxon>Methanobacteriati</taxon>
        <taxon>Methanobacteriota</taxon>
        <taxon>Stenosarchaea group</taxon>
        <taxon>Halobacteria</taxon>
        <taxon>Halobacteriales</taxon>
        <taxon>Natrialbaceae</taxon>
        <taxon>Saliphagus</taxon>
    </lineage>
</organism>
<name>A0ABD5QEW4_9EURY</name>
<feature type="transmembrane region" description="Helical" evidence="12">
    <location>
        <begin position="188"/>
        <end position="208"/>
    </location>
</feature>
<keyword evidence="9 12" id="KW-1133">Transmembrane helix</keyword>
<dbReference type="GO" id="GO:0006813">
    <property type="term" value="P:potassium ion transport"/>
    <property type="evidence" value="ECO:0007669"/>
    <property type="project" value="UniProtKB-KW"/>
</dbReference>
<dbReference type="Pfam" id="PF02386">
    <property type="entry name" value="TrkH"/>
    <property type="match status" value="1"/>
</dbReference>
<feature type="transmembrane region" description="Helical" evidence="12">
    <location>
        <begin position="248"/>
        <end position="270"/>
    </location>
</feature>
<evidence type="ECO:0000256" key="6">
    <source>
        <dbReference type="ARBA" id="ARBA00022538"/>
    </source>
</evidence>
<evidence type="ECO:0000256" key="2">
    <source>
        <dbReference type="ARBA" id="ARBA00009137"/>
    </source>
</evidence>
<evidence type="ECO:0000256" key="9">
    <source>
        <dbReference type="ARBA" id="ARBA00022989"/>
    </source>
</evidence>
<evidence type="ECO:0000313" key="14">
    <source>
        <dbReference type="Proteomes" id="UP001595925"/>
    </source>
</evidence>
<feature type="transmembrane region" description="Helical" evidence="12">
    <location>
        <begin position="142"/>
        <end position="167"/>
    </location>
</feature>
<gene>
    <name evidence="13" type="ORF">ACFPFO_10255</name>
</gene>
<sequence>MARRIHVDYRASLSTLGTVLTYLSAALLFPTAVAVYYGESPLPFLVALAVAVTVGRGLERLDDEPEMGNREAFLMVALTWLVVPLVGALPYLVAGSGTVAHPVNALFESMSGFTTTGATVLGEISFERHSRSILMWRQLSQWLGGMGILVLMVAILSELSVGGTQLIRHEAPGIRVEKLTPHIRETAQVLWSIYAGFTVGAVVVYYLLHLLGLAPNMTLYNAVAHALTTLPTGGFSPEARSVEAFTPIVQWTVVPFMIVAGTNFALYWYVLQGRIERLTENAEFRLYLAAMGAVSALVSGLLFAGVGLAETPTIGPIPGNLEISLRHGVFQAVAVVTTTGYASMDFNTWNASAQVALMFAMFLGGSAGSAAGSIKIVRWYVVGKSIRRELFRIVHPEAVRPIRMGARDEVVDEETVHSIFVFTALFLLLFGASTLLLFLDAHRIGLELDALEATSAAIATLGNVGPGFGVVGPMGSYEPFSATAKLYMVFLMWIGRLEILAVLVILTPAYWRS</sequence>
<dbReference type="InterPro" id="IPR004772">
    <property type="entry name" value="TrkH"/>
</dbReference>
<comment type="subcellular location">
    <subcellularLocation>
        <location evidence="1">Cell inner membrane</location>
        <topology evidence="1">Multi-pass membrane protein</topology>
    </subcellularLocation>
</comment>
<evidence type="ECO:0000256" key="4">
    <source>
        <dbReference type="ARBA" id="ARBA00022475"/>
    </source>
</evidence>
<evidence type="ECO:0000256" key="12">
    <source>
        <dbReference type="SAM" id="Phobius"/>
    </source>
</evidence>
<accession>A0ABD5QEW4</accession>
<keyword evidence="11 12" id="KW-0472">Membrane</keyword>
<keyword evidence="14" id="KW-1185">Reference proteome</keyword>
<evidence type="ECO:0000256" key="1">
    <source>
        <dbReference type="ARBA" id="ARBA00004429"/>
    </source>
</evidence>
<evidence type="ECO:0000313" key="13">
    <source>
        <dbReference type="EMBL" id="MFC4988129.1"/>
    </source>
</evidence>
<feature type="transmembrane region" description="Helical" evidence="12">
    <location>
        <begin position="71"/>
        <end position="93"/>
    </location>
</feature>
<dbReference type="PANTHER" id="PTHR32024:SF2">
    <property type="entry name" value="TRK SYSTEM POTASSIUM UPTAKE PROTEIN TRKG-RELATED"/>
    <property type="match status" value="1"/>
</dbReference>
<evidence type="ECO:0000256" key="3">
    <source>
        <dbReference type="ARBA" id="ARBA00022448"/>
    </source>
</evidence>
<evidence type="ECO:0000256" key="8">
    <source>
        <dbReference type="ARBA" id="ARBA00022958"/>
    </source>
</evidence>
<dbReference type="RefSeq" id="WP_114578069.1">
    <property type="nucleotide sequence ID" value="NZ_JAIVEF010000001.1"/>
</dbReference>
<feature type="transmembrane region" description="Helical" evidence="12">
    <location>
        <begin position="419"/>
        <end position="439"/>
    </location>
</feature>